<evidence type="ECO:0000259" key="2">
    <source>
        <dbReference type="PROSITE" id="PS51832"/>
    </source>
</evidence>
<dbReference type="Gene3D" id="1.10.3210.10">
    <property type="entry name" value="Hypothetical protein af1432"/>
    <property type="match status" value="1"/>
</dbReference>
<dbReference type="CDD" id="cd00077">
    <property type="entry name" value="HDc"/>
    <property type="match status" value="1"/>
</dbReference>
<evidence type="ECO:0000256" key="1">
    <source>
        <dbReference type="SAM" id="MobiDB-lite"/>
    </source>
</evidence>
<dbReference type="PANTHER" id="PTHR45228:SF1">
    <property type="entry name" value="CYCLIC DI-GMP PHOSPHODIESTERASE TM_0186"/>
    <property type="match status" value="1"/>
</dbReference>
<dbReference type="InterPro" id="IPR037522">
    <property type="entry name" value="HD_GYP_dom"/>
</dbReference>
<dbReference type="Pfam" id="PF13487">
    <property type="entry name" value="HD_5"/>
    <property type="match status" value="1"/>
</dbReference>
<dbReference type="KEGG" id="rpm:RSPPHO_01316"/>
<dbReference type="PROSITE" id="PS51832">
    <property type="entry name" value="HD_GYP"/>
    <property type="match status" value="1"/>
</dbReference>
<dbReference type="STRING" id="1150469.RSPPHO_01316"/>
<protein>
    <submittedName>
        <fullName evidence="3">HD-GYP domain</fullName>
    </submittedName>
</protein>
<name>H6SIX7_PARPM</name>
<dbReference type="SUPFAM" id="SSF109604">
    <property type="entry name" value="HD-domain/PDEase-like"/>
    <property type="match status" value="1"/>
</dbReference>
<dbReference type="Gene3D" id="3.30.450.40">
    <property type="match status" value="1"/>
</dbReference>
<proteinExistence type="predicted"/>
<dbReference type="SMART" id="SM00471">
    <property type="entry name" value="HDc"/>
    <property type="match status" value="1"/>
</dbReference>
<reference evidence="3 4" key="1">
    <citation type="submission" date="2012-02" db="EMBL/GenBank/DDBJ databases">
        <title>Shotgun genome sequence of Phaeospirillum photometricum DSM 122.</title>
        <authorList>
            <person name="Duquesne K."/>
            <person name="Sturgis J."/>
        </authorList>
    </citation>
    <scope>NUCLEOTIDE SEQUENCE [LARGE SCALE GENOMIC DNA]</scope>
    <source>
        <strain evidence="4">DSM122</strain>
    </source>
</reference>
<dbReference type="HOGENOM" id="CLU_000445_92_13_5"/>
<gene>
    <name evidence="3" type="ORF">RSPPHO_01316</name>
</gene>
<dbReference type="EMBL" id="HE663493">
    <property type="protein sequence ID" value="CCG07942.1"/>
    <property type="molecule type" value="Genomic_DNA"/>
</dbReference>
<dbReference type="InterPro" id="IPR029016">
    <property type="entry name" value="GAF-like_dom_sf"/>
</dbReference>
<accession>H6SIX7</accession>
<dbReference type="SUPFAM" id="SSF55781">
    <property type="entry name" value="GAF domain-like"/>
    <property type="match status" value="1"/>
</dbReference>
<dbReference type="eggNOG" id="COG3437">
    <property type="taxonomic scope" value="Bacteria"/>
</dbReference>
<dbReference type="PANTHER" id="PTHR45228">
    <property type="entry name" value="CYCLIC DI-GMP PHOSPHODIESTERASE TM_0186-RELATED"/>
    <property type="match status" value="1"/>
</dbReference>
<evidence type="ECO:0000313" key="4">
    <source>
        <dbReference type="Proteomes" id="UP000033220"/>
    </source>
</evidence>
<dbReference type="PATRIC" id="fig|1150469.3.peg.1487"/>
<keyword evidence="4" id="KW-1185">Reference proteome</keyword>
<feature type="region of interest" description="Disordered" evidence="1">
    <location>
        <begin position="1"/>
        <end position="70"/>
    </location>
</feature>
<dbReference type="Proteomes" id="UP000033220">
    <property type="component" value="Chromosome DSM 122"/>
</dbReference>
<evidence type="ECO:0000313" key="3">
    <source>
        <dbReference type="EMBL" id="CCG07942.1"/>
    </source>
</evidence>
<sequence length="495" mass="55032">MGWLISPRTRTWPNASSSVRRKAPESSETESSGTLRAGEAAGSVMMAPECRKPRSGASPAGNERRLGRRAFSLRKRPSPLMALRGGGGPMVIREQRSYAVLSPVCNVHRSGPSRFPRPERASLPVFWRTMALCPEDLSRRLAELHDQFQRQYPALCRIAVAVYDNESDLLKTFVHSTRGASPLRLYEAKLSDVPSLQALAETGLSRVIPDLAVLPGSLSHHTQAIRETPYRSSYTVPIRQGATLHGFLFFNATEPGFFNERVVASLDIYAQLISLLVINEILPINTLKGAVQAARVFSRHRDDETGQHLERMARYARLIAWVLAPRHDLEDWWVEYVYRFAPLHDVGKVAIPDAVLLKPGRLTSEELRVMRTHVAKGTEIIDAMIQSFGLETVPHVSILRNIVTYHHEALDGTGYPHGLTGSAIPLEARITAIADVFDALTSKRPYKGAWSNEEAAAYLREHAGVRFDAEAVEALLSCPNEIQAIQARYREDPLG</sequence>
<feature type="domain" description="HD-GYP" evidence="2">
    <location>
        <begin position="283"/>
        <end position="491"/>
    </location>
</feature>
<dbReference type="InterPro" id="IPR052020">
    <property type="entry name" value="Cyclic_di-GMP/3'3'-cGAMP_PDE"/>
</dbReference>
<dbReference type="GO" id="GO:0008081">
    <property type="term" value="F:phosphoric diester hydrolase activity"/>
    <property type="evidence" value="ECO:0007669"/>
    <property type="project" value="UniProtKB-ARBA"/>
</dbReference>
<dbReference type="InterPro" id="IPR003607">
    <property type="entry name" value="HD/PDEase_dom"/>
</dbReference>
<dbReference type="AlphaFoldDB" id="H6SIX7"/>
<organism evidence="3 4">
    <name type="scientific">Pararhodospirillum photometricum DSM 122</name>
    <dbReference type="NCBI Taxonomy" id="1150469"/>
    <lineage>
        <taxon>Bacteria</taxon>
        <taxon>Pseudomonadati</taxon>
        <taxon>Pseudomonadota</taxon>
        <taxon>Alphaproteobacteria</taxon>
        <taxon>Rhodospirillales</taxon>
        <taxon>Rhodospirillaceae</taxon>
        <taxon>Pararhodospirillum</taxon>
    </lineage>
</organism>
<feature type="compositionally biased region" description="Polar residues" evidence="1">
    <location>
        <begin position="8"/>
        <end position="18"/>
    </location>
</feature>